<feature type="transmembrane region" description="Helical" evidence="1">
    <location>
        <begin position="257"/>
        <end position="275"/>
    </location>
</feature>
<dbReference type="PANTHER" id="PTHR43471">
    <property type="entry name" value="ABC TRANSPORTER PERMEASE"/>
    <property type="match status" value="1"/>
</dbReference>
<feature type="transmembrane region" description="Helical" evidence="1">
    <location>
        <begin position="442"/>
        <end position="460"/>
    </location>
</feature>
<accession>I0WGH8</accession>
<proteinExistence type="predicted"/>
<dbReference type="STRING" id="946077.W5A_04748"/>
<keyword evidence="3" id="KW-1185">Reference proteome</keyword>
<keyword evidence="1" id="KW-0812">Transmembrane</keyword>
<dbReference type="Pfam" id="PF12040">
    <property type="entry name" value="DUF3526"/>
    <property type="match status" value="1"/>
</dbReference>
<gene>
    <name evidence="2" type="ORF">W5A_04748</name>
</gene>
<name>I0WGH8_9FLAO</name>
<keyword evidence="1" id="KW-1133">Transmembrane helix</keyword>
<dbReference type="Proteomes" id="UP000005938">
    <property type="component" value="Unassembled WGS sequence"/>
</dbReference>
<comment type="caution">
    <text evidence="2">The sequence shown here is derived from an EMBL/GenBank/DDBJ whole genome shotgun (WGS) entry which is preliminary data.</text>
</comment>
<dbReference type="OrthoDB" id="6016419at2"/>
<evidence type="ECO:0000256" key="1">
    <source>
        <dbReference type="SAM" id="Phobius"/>
    </source>
</evidence>
<feature type="transmembrane region" description="Helical" evidence="1">
    <location>
        <begin position="141"/>
        <end position="163"/>
    </location>
</feature>
<dbReference type="RefSeq" id="WP_008237963.1">
    <property type="nucleotide sequence ID" value="NZ_AJJU01000004.1"/>
</dbReference>
<reference evidence="2 3" key="1">
    <citation type="journal article" date="2012" name="J. Bacteriol.">
        <title>Genome Sequence of the Halotolerant Bacterium Imtechella halotolerans K1T.</title>
        <authorList>
            <person name="Kumar S."/>
            <person name="Vikram S."/>
            <person name="Subramanian S."/>
            <person name="Raghava G.P."/>
            <person name="Pinnaka A.K."/>
        </authorList>
    </citation>
    <scope>NUCLEOTIDE SEQUENCE [LARGE SCALE GENOMIC DNA]</scope>
    <source>
        <strain evidence="2 3">K1</strain>
    </source>
</reference>
<feature type="transmembrane region" description="Helical" evidence="1">
    <location>
        <begin position="225"/>
        <end position="245"/>
    </location>
</feature>
<dbReference type="InterPro" id="IPR021913">
    <property type="entry name" value="DUF3526"/>
</dbReference>
<evidence type="ECO:0008006" key="4">
    <source>
        <dbReference type="Google" id="ProtNLM"/>
    </source>
</evidence>
<keyword evidence="1" id="KW-0472">Membrane</keyword>
<feature type="transmembrane region" description="Helical" evidence="1">
    <location>
        <begin position="18"/>
        <end position="35"/>
    </location>
</feature>
<feature type="transmembrane region" description="Helical" evidence="1">
    <location>
        <begin position="199"/>
        <end position="219"/>
    </location>
</feature>
<dbReference type="PANTHER" id="PTHR43471:SF14">
    <property type="entry name" value="ABC-2 TYPE TRANSPORT SYSTEM PERMEASE PROTEIN"/>
    <property type="match status" value="1"/>
</dbReference>
<evidence type="ECO:0000313" key="3">
    <source>
        <dbReference type="Proteomes" id="UP000005938"/>
    </source>
</evidence>
<dbReference type="eggNOG" id="COG1277">
    <property type="taxonomic scope" value="Bacteria"/>
</dbReference>
<protein>
    <recommendedName>
        <fullName evidence="4">ABC transporter permease</fullName>
    </recommendedName>
</protein>
<dbReference type="PATRIC" id="fig|946077.3.peg.965"/>
<dbReference type="EMBL" id="AJJU01000004">
    <property type="protein sequence ID" value="EID75494.1"/>
    <property type="molecule type" value="Genomic_DNA"/>
</dbReference>
<dbReference type="AlphaFoldDB" id="I0WGH8"/>
<evidence type="ECO:0000313" key="2">
    <source>
        <dbReference type="EMBL" id="EID75494.1"/>
    </source>
</evidence>
<organism evidence="2 3">
    <name type="scientific">Imtechella halotolerans K1</name>
    <dbReference type="NCBI Taxonomy" id="946077"/>
    <lineage>
        <taxon>Bacteria</taxon>
        <taxon>Pseudomonadati</taxon>
        <taxon>Bacteroidota</taxon>
        <taxon>Flavobacteriia</taxon>
        <taxon>Flavobacteriales</taxon>
        <taxon>Flavobacteriaceae</taxon>
        <taxon>Imtechella</taxon>
    </lineage>
</organism>
<sequence>MLVYNFKYELKILYRNRWVQLLTVLLLVLFVFAGYNGKQRVDKRMGDIQAAQTMVELSDAKTLANLKAIENGEDLGLSNWIIPTYPMNVGNLSPRLVAMPANEMAFMATGQSDIYTHFVMPTVFGDDFAINVSEMSSPIQLLFGSFDLVFVVVYLLPLIIIAFSYNILSEEKERGSLRLLASQPISIRLWVLQKIGVRLFWMLLIIFLVTALVFLLNTINSWDGFVTFLVSCSVYMFFWFTLAFAVNITVGKSVQNAFALLGFWIVFVLLIPSGVNQLSDNLYPIPPRSELINEVREHKAEATKMQDEILDNFLRDHPEYAMSEGEQSRSFWHNYMASQEVVKTQLEPLLFEYEKNLGLRHQWVDKLQWVSPAILTQQALVSRAGTSKIDYENFWKQASQFGEIWKGYFIPMLYTNQTFTSSHFQELPEFKYDFKSHRIFDVRVFGVLLLTVLIMLLTALKYKLSKKKNEIIL</sequence>